<evidence type="ECO:0000256" key="5">
    <source>
        <dbReference type="SAM" id="MobiDB-lite"/>
    </source>
</evidence>
<evidence type="ECO:0000256" key="2">
    <source>
        <dbReference type="ARBA" id="ARBA00022525"/>
    </source>
</evidence>
<dbReference type="KEGG" id="gfl:GRFL_2749"/>
<feature type="compositionally biased region" description="Polar residues" evidence="5">
    <location>
        <begin position="131"/>
        <end position="147"/>
    </location>
</feature>
<protein>
    <submittedName>
        <fullName evidence="6">Internalin, putative</fullName>
    </submittedName>
</protein>
<name>A0A1L7I8E1_9FLAO</name>
<evidence type="ECO:0000256" key="3">
    <source>
        <dbReference type="ARBA" id="ARBA00022729"/>
    </source>
</evidence>
<dbReference type="AlphaFoldDB" id="A0A1L7I8E1"/>
<gene>
    <name evidence="6" type="ORF">GRFL_2749</name>
</gene>
<dbReference type="EMBL" id="CP016359">
    <property type="protein sequence ID" value="APU69473.1"/>
    <property type="molecule type" value="Genomic_DNA"/>
</dbReference>
<dbReference type="OrthoDB" id="599464at2"/>
<dbReference type="PANTHER" id="PTHR37467:SF1">
    <property type="entry name" value="EXPORTED CALCIUM-BINDING GLYCOPROTEIN"/>
    <property type="match status" value="1"/>
</dbReference>
<feature type="compositionally biased region" description="Acidic residues" evidence="5">
    <location>
        <begin position="148"/>
        <end position="158"/>
    </location>
</feature>
<dbReference type="InterPro" id="IPR026341">
    <property type="entry name" value="T9SS_type_B"/>
</dbReference>
<evidence type="ECO:0000313" key="6">
    <source>
        <dbReference type="EMBL" id="APU69473.1"/>
    </source>
</evidence>
<keyword evidence="4" id="KW-0106">Calcium</keyword>
<dbReference type="InterPro" id="IPR059100">
    <property type="entry name" value="TSP3_bac"/>
</dbReference>
<dbReference type="Pfam" id="PF13585">
    <property type="entry name" value="CHU_C"/>
    <property type="match status" value="1"/>
</dbReference>
<evidence type="ECO:0000313" key="7">
    <source>
        <dbReference type="Proteomes" id="UP000186230"/>
    </source>
</evidence>
<dbReference type="Proteomes" id="UP000186230">
    <property type="component" value="Chromosome"/>
</dbReference>
<reference evidence="6 7" key="1">
    <citation type="submission" date="2016-07" db="EMBL/GenBank/DDBJ databases">
        <title>Multi-omics approach to identify versatile polysaccharide utilization systems of a marine flavobacterium Gramella flava.</title>
        <authorList>
            <person name="Tang K."/>
        </authorList>
    </citation>
    <scope>NUCLEOTIDE SEQUENCE [LARGE SCALE GENOMIC DNA]</scope>
    <source>
        <strain evidence="6 7">JLT2011</strain>
    </source>
</reference>
<comment type="subcellular location">
    <subcellularLocation>
        <location evidence="1">Secreted</location>
    </subcellularLocation>
</comment>
<keyword evidence="2" id="KW-0964">Secreted</keyword>
<dbReference type="RefSeq" id="WP_083645138.1">
    <property type="nucleotide sequence ID" value="NZ_AMRU01000015.1"/>
</dbReference>
<sequence length="289" mass="31954">MNTLKAIFVFTSLPRIFRIVFLVILVLTAENIQASSYSEAMEKETNNGKNPHSLSEEEKQLNLLIYKIPNDADSDGLTDFEEAILGTDPENPDTDYDGINDGEEFHKNTDPLNACDPDADNAHCDQDGDGLTNSEEISAGTDPQQADTDGDGLEDGEELAQGSDPLDACDPGCETGSMAETMEMEEVIDVAVKNQLISPNGDGKNDTLEIKNLEQCTKSKVQIFNRWGILVWESDSYNSGKICFDGRANAKMAGTQTDFLPAGTYFYLIEYWDKTKAKHTKTGYIYLNW</sequence>
<feature type="region of interest" description="Disordered" evidence="5">
    <location>
        <begin position="84"/>
        <end position="176"/>
    </location>
</feature>
<proteinExistence type="predicted"/>
<dbReference type="InterPro" id="IPR053180">
    <property type="entry name" value="Ca-binding_acidic-repeat"/>
</dbReference>
<keyword evidence="3" id="KW-0732">Signal</keyword>
<keyword evidence="7" id="KW-1185">Reference proteome</keyword>
<evidence type="ECO:0000256" key="1">
    <source>
        <dbReference type="ARBA" id="ARBA00004613"/>
    </source>
</evidence>
<dbReference type="Pfam" id="PF18884">
    <property type="entry name" value="TSP3_bac"/>
    <property type="match status" value="4"/>
</dbReference>
<organism evidence="6 7">
    <name type="scientific">Christiangramia flava JLT2011</name>
    <dbReference type="NCBI Taxonomy" id="1229726"/>
    <lineage>
        <taxon>Bacteria</taxon>
        <taxon>Pseudomonadati</taxon>
        <taxon>Bacteroidota</taxon>
        <taxon>Flavobacteriia</taxon>
        <taxon>Flavobacteriales</taxon>
        <taxon>Flavobacteriaceae</taxon>
        <taxon>Christiangramia</taxon>
    </lineage>
</organism>
<evidence type="ECO:0000256" key="4">
    <source>
        <dbReference type="ARBA" id="ARBA00022837"/>
    </source>
</evidence>
<dbReference type="NCBIfam" id="TIGR04131">
    <property type="entry name" value="Bac_Flav_CTERM"/>
    <property type="match status" value="1"/>
</dbReference>
<dbReference type="PANTHER" id="PTHR37467">
    <property type="entry name" value="EXPORTED CALCIUM-BINDING GLYCOPROTEIN-RELATED"/>
    <property type="match status" value="1"/>
</dbReference>
<dbReference type="STRING" id="1229726.GRFL_2749"/>
<accession>A0A1L7I8E1</accession>
<feature type="compositionally biased region" description="Acidic residues" evidence="5">
    <location>
        <begin position="90"/>
        <end position="102"/>
    </location>
</feature>